<proteinExistence type="predicted"/>
<evidence type="ECO:0000256" key="4">
    <source>
        <dbReference type="ARBA" id="ARBA00022496"/>
    </source>
</evidence>
<feature type="domain" description="AAA+ ATPase" evidence="10">
    <location>
        <begin position="44"/>
        <end position="212"/>
    </location>
</feature>
<comment type="subcellular location">
    <subcellularLocation>
        <location evidence="1">Cell membrane</location>
        <topology evidence="1">Peripheral membrane protein</topology>
    </subcellularLocation>
</comment>
<dbReference type="GO" id="GO:0005524">
    <property type="term" value="F:ATP binding"/>
    <property type="evidence" value="ECO:0007669"/>
    <property type="project" value="UniProtKB-KW"/>
</dbReference>
<dbReference type="EMBL" id="LXWF01000029">
    <property type="protein sequence ID" value="ORC17902.1"/>
    <property type="molecule type" value="Genomic_DNA"/>
</dbReference>
<evidence type="ECO:0000256" key="5">
    <source>
        <dbReference type="ARBA" id="ARBA00022741"/>
    </source>
</evidence>
<evidence type="ECO:0000256" key="8">
    <source>
        <dbReference type="ARBA" id="ARBA00023065"/>
    </source>
</evidence>
<evidence type="ECO:0000313" key="11">
    <source>
        <dbReference type="EMBL" id="ORC17902.1"/>
    </source>
</evidence>
<dbReference type="InterPro" id="IPR003439">
    <property type="entry name" value="ABC_transporter-like_ATP-bd"/>
</dbReference>
<keyword evidence="2" id="KW-0813">Transport</keyword>
<evidence type="ECO:0000313" key="12">
    <source>
        <dbReference type="Proteomes" id="UP000192359"/>
    </source>
</evidence>
<keyword evidence="6" id="KW-0067">ATP-binding</keyword>
<dbReference type="RefSeq" id="WP_083091842.1">
    <property type="nucleotide sequence ID" value="NZ_LXWF01000029.1"/>
</dbReference>
<accession>A0A1Y1RPE9</accession>
<dbReference type="GO" id="GO:0006826">
    <property type="term" value="P:iron ion transport"/>
    <property type="evidence" value="ECO:0007669"/>
    <property type="project" value="UniProtKB-KW"/>
</dbReference>
<protein>
    <recommendedName>
        <fullName evidence="10">AAA+ ATPase domain-containing protein</fullName>
    </recommendedName>
</protein>
<dbReference type="Pfam" id="PF00005">
    <property type="entry name" value="ABC_tran"/>
    <property type="match status" value="1"/>
</dbReference>
<evidence type="ECO:0000256" key="1">
    <source>
        <dbReference type="ARBA" id="ARBA00004202"/>
    </source>
</evidence>
<evidence type="ECO:0000256" key="3">
    <source>
        <dbReference type="ARBA" id="ARBA00022475"/>
    </source>
</evidence>
<reference evidence="11 12" key="1">
    <citation type="submission" date="2016-05" db="EMBL/GenBank/DDBJ databases">
        <title>Draft genome sequence of a porcine commensal Rothia nasimurium.</title>
        <authorList>
            <person name="Gaiser R.A."/>
            <person name="Van Baarlen P."/>
            <person name="Wells J.M."/>
        </authorList>
    </citation>
    <scope>NUCLEOTIDE SEQUENCE [LARGE SCALE GENOMIC DNA]</scope>
    <source>
        <strain evidence="11 12">PT-32</strain>
    </source>
</reference>
<dbReference type="GO" id="GO:0016887">
    <property type="term" value="F:ATP hydrolysis activity"/>
    <property type="evidence" value="ECO:0007669"/>
    <property type="project" value="InterPro"/>
</dbReference>
<evidence type="ECO:0000259" key="10">
    <source>
        <dbReference type="SMART" id="SM00382"/>
    </source>
</evidence>
<dbReference type="GO" id="GO:0005886">
    <property type="term" value="C:plasma membrane"/>
    <property type="evidence" value="ECO:0007669"/>
    <property type="project" value="UniProtKB-SubCell"/>
</dbReference>
<keyword evidence="12" id="KW-1185">Reference proteome</keyword>
<keyword evidence="8" id="KW-0406">Ion transport</keyword>
<gene>
    <name evidence="11" type="ORF">A7979_11580</name>
</gene>
<keyword evidence="4" id="KW-0410">Iron transport</keyword>
<dbReference type="AlphaFoldDB" id="A0A1Y1RPE9"/>
<dbReference type="InterPro" id="IPR027417">
    <property type="entry name" value="P-loop_NTPase"/>
</dbReference>
<organism evidence="11 12">
    <name type="scientific">Rothia nasimurium</name>
    <dbReference type="NCBI Taxonomy" id="85336"/>
    <lineage>
        <taxon>Bacteria</taxon>
        <taxon>Bacillati</taxon>
        <taxon>Actinomycetota</taxon>
        <taxon>Actinomycetes</taxon>
        <taxon>Micrococcales</taxon>
        <taxon>Micrococcaceae</taxon>
        <taxon>Rothia</taxon>
    </lineage>
</organism>
<sequence length="244" mass="26601">MVLNDLPLRSITARSDAEPLTGVRAHTWPYHLAVTRAALAGLTFGRLTVIVGENGAGKSSLVESIAEAYGLPLGGGDNRVSRPTFDQVSAFGADLQIVRGAAGRRAGLFLRAEGMLAHLEHLASLESKQATDILRLSHGEGAQRLLEESFDDYGLWILDEPESGLSFSGQLELCARVLAFLERGGQVVLCTHSPLLAALATHCNELVWEIGEWGVRQLAWAELDMTVHWRNMLDDPEMYLHHLG</sequence>
<dbReference type="Gene3D" id="3.40.50.300">
    <property type="entry name" value="P-loop containing nucleotide triphosphate hydrolases"/>
    <property type="match status" value="1"/>
</dbReference>
<name>A0A1Y1RPE9_9MICC</name>
<evidence type="ECO:0000256" key="6">
    <source>
        <dbReference type="ARBA" id="ARBA00022840"/>
    </source>
</evidence>
<dbReference type="SMART" id="SM00382">
    <property type="entry name" value="AAA"/>
    <property type="match status" value="1"/>
</dbReference>
<dbReference type="InterPro" id="IPR051535">
    <property type="entry name" value="Siderophore_ABC-ATPase"/>
</dbReference>
<dbReference type="PANTHER" id="PTHR42771">
    <property type="entry name" value="IRON(3+)-HYDROXAMATE IMPORT ATP-BINDING PROTEIN FHUC"/>
    <property type="match status" value="1"/>
</dbReference>
<dbReference type="OrthoDB" id="9784297at2"/>
<keyword evidence="3" id="KW-1003">Cell membrane</keyword>
<keyword evidence="7" id="KW-0408">Iron</keyword>
<evidence type="ECO:0000256" key="7">
    <source>
        <dbReference type="ARBA" id="ARBA00023004"/>
    </source>
</evidence>
<keyword evidence="5" id="KW-0547">Nucleotide-binding</keyword>
<keyword evidence="9" id="KW-0472">Membrane</keyword>
<evidence type="ECO:0000256" key="2">
    <source>
        <dbReference type="ARBA" id="ARBA00022448"/>
    </source>
</evidence>
<dbReference type="Proteomes" id="UP000192359">
    <property type="component" value="Unassembled WGS sequence"/>
</dbReference>
<dbReference type="SUPFAM" id="SSF52540">
    <property type="entry name" value="P-loop containing nucleoside triphosphate hydrolases"/>
    <property type="match status" value="1"/>
</dbReference>
<dbReference type="PANTHER" id="PTHR42771:SF2">
    <property type="entry name" value="IRON(3+)-HYDROXAMATE IMPORT ATP-BINDING PROTEIN FHUC"/>
    <property type="match status" value="1"/>
</dbReference>
<comment type="caution">
    <text evidence="11">The sequence shown here is derived from an EMBL/GenBank/DDBJ whole genome shotgun (WGS) entry which is preliminary data.</text>
</comment>
<dbReference type="InterPro" id="IPR003593">
    <property type="entry name" value="AAA+_ATPase"/>
</dbReference>
<evidence type="ECO:0000256" key="9">
    <source>
        <dbReference type="ARBA" id="ARBA00023136"/>
    </source>
</evidence>